<organism evidence="1 2">
    <name type="scientific">Nocardiopsis gilva YIM 90087</name>
    <dbReference type="NCBI Taxonomy" id="1235441"/>
    <lineage>
        <taxon>Bacteria</taxon>
        <taxon>Bacillati</taxon>
        <taxon>Actinomycetota</taxon>
        <taxon>Actinomycetes</taxon>
        <taxon>Streptosporangiales</taxon>
        <taxon>Nocardiopsidaceae</taxon>
        <taxon>Nocardiopsis</taxon>
    </lineage>
</organism>
<name>A0A223S2H2_9ACTN</name>
<dbReference type="KEGG" id="ngv:CDO52_05560"/>
<proteinExistence type="predicted"/>
<protein>
    <submittedName>
        <fullName evidence="1">Uncharacterized protein</fullName>
    </submittedName>
</protein>
<dbReference type="OrthoDB" id="3436657at2"/>
<keyword evidence="2" id="KW-1185">Reference proteome</keyword>
<gene>
    <name evidence="1" type="ORF">CDO52_05560</name>
</gene>
<dbReference type="RefSeq" id="WP_017620191.1">
    <property type="nucleotide sequence ID" value="NZ_ANBG01000303.1"/>
</dbReference>
<dbReference type="EMBL" id="CP022753">
    <property type="protein sequence ID" value="ASU82324.1"/>
    <property type="molecule type" value="Genomic_DNA"/>
</dbReference>
<evidence type="ECO:0000313" key="2">
    <source>
        <dbReference type="Proteomes" id="UP000215005"/>
    </source>
</evidence>
<dbReference type="AlphaFoldDB" id="A0A223S2H2"/>
<dbReference type="Proteomes" id="UP000215005">
    <property type="component" value="Chromosome"/>
</dbReference>
<sequence length="70" mass="8029">MTSTDDGPLLRLLREHYGHRWTIWHTENLWIATANDSEADHAPTIIQPDVNEFLDELDNPPDRAGKPPAR</sequence>
<evidence type="ECO:0000313" key="1">
    <source>
        <dbReference type="EMBL" id="ASU82324.1"/>
    </source>
</evidence>
<reference evidence="1 2" key="1">
    <citation type="submission" date="2017-08" db="EMBL/GenBank/DDBJ databases">
        <title>The complete genome sequence of Nocardiopsis gilva YIM 90087.</title>
        <authorList>
            <person name="Yin M."/>
            <person name="Tang S."/>
        </authorList>
    </citation>
    <scope>NUCLEOTIDE SEQUENCE [LARGE SCALE GENOMIC DNA]</scope>
    <source>
        <strain evidence="1 2">YIM 90087</strain>
    </source>
</reference>
<accession>A0A223S2H2</accession>